<dbReference type="eggNOG" id="KOG0017">
    <property type="taxonomic scope" value="Eukaryota"/>
</dbReference>
<dbReference type="Gene3D" id="3.30.420.10">
    <property type="entry name" value="Ribonuclease H-like superfamily/Ribonuclease H"/>
    <property type="match status" value="1"/>
</dbReference>
<dbReference type="PANTHER" id="PTHR48475">
    <property type="entry name" value="RIBONUCLEASE H"/>
    <property type="match status" value="1"/>
</dbReference>
<feature type="domain" description="Reverse transcriptase" evidence="8">
    <location>
        <begin position="316"/>
        <end position="370"/>
    </location>
</feature>
<reference evidence="12" key="2">
    <citation type="submission" date="2025-08" db="UniProtKB">
        <authorList>
            <consortium name="RefSeq"/>
        </authorList>
    </citation>
    <scope>IDENTIFICATION</scope>
    <source>
        <tissue evidence="12">Leaf</tissue>
    </source>
</reference>
<evidence type="ECO:0000256" key="5">
    <source>
        <dbReference type="ARBA" id="ARBA00022801"/>
    </source>
</evidence>
<dbReference type="RefSeq" id="XP_009764655.1">
    <property type="nucleotide sequence ID" value="XM_009766353.1"/>
</dbReference>
<dbReference type="Pfam" id="PF17917">
    <property type="entry name" value="RT_RNaseH"/>
    <property type="match status" value="1"/>
</dbReference>
<keyword evidence="1" id="KW-0808">Transferase</keyword>
<keyword evidence="5" id="KW-0378">Hydrolase</keyword>
<accession>A0A1U7VRY0</accession>
<dbReference type="InterPro" id="IPR012337">
    <property type="entry name" value="RNaseH-like_sf"/>
</dbReference>
<keyword evidence="4" id="KW-0255">Endonuclease</keyword>
<dbReference type="KEGG" id="nsy:104216337"/>
<dbReference type="InterPro" id="IPR043128">
    <property type="entry name" value="Rev_trsase/Diguanyl_cyclase"/>
</dbReference>
<keyword evidence="3" id="KW-0540">Nuclease</keyword>
<dbReference type="CDD" id="cd09279">
    <property type="entry name" value="RNase_HI_like"/>
    <property type="match status" value="1"/>
</dbReference>
<evidence type="ECO:0000259" key="10">
    <source>
        <dbReference type="Pfam" id="PF17917"/>
    </source>
</evidence>
<protein>
    <submittedName>
        <fullName evidence="12">Uncharacterized protein LOC104216337</fullName>
    </submittedName>
</protein>
<evidence type="ECO:0000313" key="12">
    <source>
        <dbReference type="RefSeq" id="XP_009764655.1"/>
    </source>
</evidence>
<evidence type="ECO:0000256" key="7">
    <source>
        <dbReference type="SAM" id="MobiDB-lite"/>
    </source>
</evidence>
<dbReference type="SUPFAM" id="SSF56672">
    <property type="entry name" value="DNA/RNA polymerases"/>
    <property type="match status" value="1"/>
</dbReference>
<feature type="compositionally biased region" description="Basic and acidic residues" evidence="7">
    <location>
        <begin position="155"/>
        <end position="165"/>
    </location>
</feature>
<dbReference type="Pfam" id="PF00078">
    <property type="entry name" value="RVT_1"/>
    <property type="match status" value="1"/>
</dbReference>
<feature type="compositionally biased region" description="Basic residues" evidence="7">
    <location>
        <begin position="138"/>
        <end position="154"/>
    </location>
</feature>
<evidence type="ECO:0000259" key="9">
    <source>
        <dbReference type="Pfam" id="PF13456"/>
    </source>
</evidence>
<sequence length="737" mass="85415">MYSKSAKGNLQADKIKGHYDPKAFILLEKSGYDFSNPSRLGKLKDEVTGKKIHRLNESQMKLRKQGHYIATLKFGLGFGLAEPLRISSKRSKEIASSQHTLVEEIKEVKGKKIKQQASVFDCIGGSTPLISVFERLSHKPRKKQRKIKRKKPGRPSKEVEEKDSPCLDVDDEVHEVHPQLEDDSQSTMDELKELNLVYLEDLRPTIISALLMPQEEEEYSKLLTEYKNVFTWSYKEIHGLSPNITIHHLGIKSGTHPMKQSHRMFRPAQVPQIEVEVNKLIETDLFKRYNQIRMSPKDEECTALRTPKGIYCYKRVEFYVDDLVVKAKIRRYHLEDLRVVFERLRKFDLKMNPLKCAFRVTSGKFLGFIVHHRGIEVDPAAIDAIRKMPKSKNLRELRILEINLAFIHRFISNLRQKILVESTCVRGTNAWEAIDTLHCGAELKYKPVEKICLELLYAIKKLRHYFEEYNIKLISRADPVKFVMTQPILSGCLARWSILFNQYEIAYTPQKAVKGQALADFLADHPLPAEWELSDEFPDEEFLFIEEFPPWTMFFDGSAHRNGARVGVVLISPDRQGLPFSFVLGETCSSNSVEYQALIIGIEMALDMKILQLEIYGESKLIINQVLGIYNVKKEYLLPYHQYASCLLERFNQVFLNHVPREENCIADALANLATMMELADNESTKVHVCHRWVNQINETHHTSVGVIEEENWRQPLIEYLEHRKLPEDPRQRTDIK</sequence>
<dbReference type="PANTHER" id="PTHR48475:SF1">
    <property type="entry name" value="RNASE H TYPE-1 DOMAIN-CONTAINING PROTEIN"/>
    <property type="match status" value="1"/>
</dbReference>
<dbReference type="CDD" id="cd01647">
    <property type="entry name" value="RT_LTR"/>
    <property type="match status" value="1"/>
</dbReference>
<feature type="domain" description="RNase H type-1" evidence="9">
    <location>
        <begin position="555"/>
        <end position="674"/>
    </location>
</feature>
<dbReference type="Pfam" id="PF13456">
    <property type="entry name" value="RVT_3"/>
    <property type="match status" value="1"/>
</dbReference>
<dbReference type="GO" id="GO:0003964">
    <property type="term" value="F:RNA-directed DNA polymerase activity"/>
    <property type="evidence" value="ECO:0007669"/>
    <property type="project" value="UniProtKB-KW"/>
</dbReference>
<dbReference type="Gene3D" id="3.30.70.270">
    <property type="match status" value="1"/>
</dbReference>
<gene>
    <name evidence="12" type="primary">LOC104216337</name>
</gene>
<reference evidence="11" key="1">
    <citation type="journal article" date="2013" name="Genome Biol.">
        <title>Reference genomes and transcriptomes of Nicotiana sylvestris and Nicotiana tomentosiformis.</title>
        <authorList>
            <person name="Sierro N."/>
            <person name="Battey J.N."/>
            <person name="Ouadi S."/>
            <person name="Bovet L."/>
            <person name="Goepfert S."/>
            <person name="Bakaher N."/>
            <person name="Peitsch M.C."/>
            <person name="Ivanov N.V."/>
        </authorList>
    </citation>
    <scope>NUCLEOTIDE SEQUENCE [LARGE SCALE GENOMIC DNA]</scope>
</reference>
<dbReference type="GO" id="GO:0003676">
    <property type="term" value="F:nucleic acid binding"/>
    <property type="evidence" value="ECO:0007669"/>
    <property type="project" value="InterPro"/>
</dbReference>
<organism evidence="11 12">
    <name type="scientific">Nicotiana sylvestris</name>
    <name type="common">Wood tobacco</name>
    <name type="synonym">South American tobacco</name>
    <dbReference type="NCBI Taxonomy" id="4096"/>
    <lineage>
        <taxon>Eukaryota</taxon>
        <taxon>Viridiplantae</taxon>
        <taxon>Streptophyta</taxon>
        <taxon>Embryophyta</taxon>
        <taxon>Tracheophyta</taxon>
        <taxon>Spermatophyta</taxon>
        <taxon>Magnoliopsida</taxon>
        <taxon>eudicotyledons</taxon>
        <taxon>Gunneridae</taxon>
        <taxon>Pentapetalae</taxon>
        <taxon>asterids</taxon>
        <taxon>lamiids</taxon>
        <taxon>Solanales</taxon>
        <taxon>Solanaceae</taxon>
        <taxon>Nicotianoideae</taxon>
        <taxon>Nicotianeae</taxon>
        <taxon>Nicotiana</taxon>
    </lineage>
</organism>
<dbReference type="GeneID" id="104216337"/>
<evidence type="ECO:0000256" key="6">
    <source>
        <dbReference type="ARBA" id="ARBA00022918"/>
    </source>
</evidence>
<evidence type="ECO:0000256" key="1">
    <source>
        <dbReference type="ARBA" id="ARBA00022679"/>
    </source>
</evidence>
<dbReference type="Proteomes" id="UP000189701">
    <property type="component" value="Unplaced"/>
</dbReference>
<dbReference type="AlphaFoldDB" id="A0A1U7VRY0"/>
<keyword evidence="2" id="KW-0548">Nucleotidyltransferase</keyword>
<feature type="region of interest" description="Disordered" evidence="7">
    <location>
        <begin position="138"/>
        <end position="169"/>
    </location>
</feature>
<evidence type="ECO:0000259" key="8">
    <source>
        <dbReference type="Pfam" id="PF00078"/>
    </source>
</evidence>
<proteinExistence type="predicted"/>
<feature type="domain" description="Reverse transcriptase RNase H-like" evidence="10">
    <location>
        <begin position="440"/>
        <end position="503"/>
    </location>
</feature>
<dbReference type="InterPro" id="IPR036397">
    <property type="entry name" value="RNaseH_sf"/>
</dbReference>
<dbReference type="InterPro" id="IPR000477">
    <property type="entry name" value="RT_dom"/>
</dbReference>
<dbReference type="SUPFAM" id="SSF53098">
    <property type="entry name" value="Ribonuclease H-like"/>
    <property type="match status" value="1"/>
</dbReference>
<keyword evidence="11" id="KW-1185">Reference proteome</keyword>
<dbReference type="InterPro" id="IPR002156">
    <property type="entry name" value="RNaseH_domain"/>
</dbReference>
<evidence type="ECO:0000256" key="3">
    <source>
        <dbReference type="ARBA" id="ARBA00022722"/>
    </source>
</evidence>
<keyword evidence="6" id="KW-0695">RNA-directed DNA polymerase</keyword>
<name>A0A1U7VRY0_NICSY</name>
<evidence type="ECO:0000256" key="4">
    <source>
        <dbReference type="ARBA" id="ARBA00022759"/>
    </source>
</evidence>
<evidence type="ECO:0000313" key="11">
    <source>
        <dbReference type="Proteomes" id="UP000189701"/>
    </source>
</evidence>
<dbReference type="STRING" id="4096.A0A1U7VRY0"/>
<evidence type="ECO:0000256" key="2">
    <source>
        <dbReference type="ARBA" id="ARBA00022695"/>
    </source>
</evidence>
<dbReference type="InterPro" id="IPR041373">
    <property type="entry name" value="RT_RNaseH"/>
</dbReference>
<dbReference type="InterPro" id="IPR043502">
    <property type="entry name" value="DNA/RNA_pol_sf"/>
</dbReference>
<dbReference type="GO" id="GO:0004523">
    <property type="term" value="F:RNA-DNA hybrid ribonuclease activity"/>
    <property type="evidence" value="ECO:0007669"/>
    <property type="project" value="InterPro"/>
</dbReference>